<dbReference type="SUPFAM" id="SSF47266">
    <property type="entry name" value="4-helical cytokines"/>
    <property type="match status" value="1"/>
</dbReference>
<organism evidence="8 9">
    <name type="scientific">Parambassis ranga</name>
    <name type="common">Indian glassy fish</name>
    <dbReference type="NCBI Taxonomy" id="210632"/>
    <lineage>
        <taxon>Eukaryota</taxon>
        <taxon>Metazoa</taxon>
        <taxon>Chordata</taxon>
        <taxon>Craniata</taxon>
        <taxon>Vertebrata</taxon>
        <taxon>Euteleostomi</taxon>
        <taxon>Actinopterygii</taxon>
        <taxon>Neopterygii</taxon>
        <taxon>Teleostei</taxon>
        <taxon>Neoteleostei</taxon>
        <taxon>Acanthomorphata</taxon>
        <taxon>Ovalentaria</taxon>
        <taxon>Ambassidae</taxon>
        <taxon>Parambassis</taxon>
    </lineage>
</organism>
<sequence>MVAMARALVCLCLCVFLYEVRGSYIPQDMNRTIQTLLQHYKISPRDRFNGRPVFSRELLSGRLETKMLFLGGVLDTYEKLIGQMLEQLPTPSPQTEMAQSRGQAASPASGARLSSAGTDPSGDVRTKLTYILGRVRKLKTSGFQEQERLLQRLQDLQEIKRDNLIVQSKALWELPWLYEEASSLSESFRNQRRRRRHTRPKTRPRV</sequence>
<dbReference type="GO" id="GO:0005133">
    <property type="term" value="F:type II interferon receptor binding"/>
    <property type="evidence" value="ECO:0007669"/>
    <property type="project" value="InterPro"/>
</dbReference>
<keyword evidence="3" id="KW-0202">Cytokine</keyword>
<dbReference type="PANTHER" id="PTHR11419:SF0">
    <property type="entry name" value="INTERFERON GAMMA"/>
    <property type="match status" value="1"/>
</dbReference>
<dbReference type="PANTHER" id="PTHR11419">
    <property type="entry name" value="INTERFERON GAMMA"/>
    <property type="match status" value="1"/>
</dbReference>
<feature type="chain" id="PRO_5028043810" evidence="7">
    <location>
        <begin position="23"/>
        <end position="206"/>
    </location>
</feature>
<evidence type="ECO:0000256" key="2">
    <source>
        <dbReference type="ARBA" id="ARBA00007566"/>
    </source>
</evidence>
<keyword evidence="5" id="KW-0325">Glycoprotein</keyword>
<evidence type="ECO:0000313" key="9">
    <source>
        <dbReference type="RefSeq" id="XP_028255736.1"/>
    </source>
</evidence>
<evidence type="ECO:0000256" key="7">
    <source>
        <dbReference type="SAM" id="SignalP"/>
    </source>
</evidence>
<dbReference type="InterPro" id="IPR002069">
    <property type="entry name" value="Interferon_gamma"/>
</dbReference>
<dbReference type="Gene3D" id="1.20.1250.10">
    <property type="match status" value="1"/>
</dbReference>
<dbReference type="CTD" id="405790"/>
<keyword evidence="4" id="KW-0964">Secreted</keyword>
<dbReference type="InParanoid" id="A0A6P7HUH1"/>
<keyword evidence="8" id="KW-1185">Reference proteome</keyword>
<dbReference type="GO" id="GO:0005125">
    <property type="term" value="F:cytokine activity"/>
    <property type="evidence" value="ECO:0007669"/>
    <property type="project" value="UniProtKB-KW"/>
</dbReference>
<proteinExistence type="inferred from homology"/>
<evidence type="ECO:0000256" key="5">
    <source>
        <dbReference type="ARBA" id="ARBA00023180"/>
    </source>
</evidence>
<dbReference type="InterPro" id="IPR009079">
    <property type="entry name" value="4_helix_cytokine-like_core"/>
</dbReference>
<dbReference type="GO" id="GO:0005615">
    <property type="term" value="C:extracellular space"/>
    <property type="evidence" value="ECO:0007669"/>
    <property type="project" value="UniProtKB-KW"/>
</dbReference>
<reference evidence="9" key="1">
    <citation type="submission" date="2025-08" db="UniProtKB">
        <authorList>
            <consortium name="RefSeq"/>
        </authorList>
    </citation>
    <scope>IDENTIFICATION</scope>
</reference>
<comment type="subcellular location">
    <subcellularLocation>
        <location evidence="1">Secreted</location>
    </subcellularLocation>
</comment>
<evidence type="ECO:0000256" key="1">
    <source>
        <dbReference type="ARBA" id="ARBA00004613"/>
    </source>
</evidence>
<feature type="signal peptide" evidence="7">
    <location>
        <begin position="1"/>
        <end position="22"/>
    </location>
</feature>
<protein>
    <submittedName>
        <fullName evidence="9">Interferon gamma isoform X1</fullName>
    </submittedName>
</protein>
<accession>A0A6P7HUH1</accession>
<gene>
    <name evidence="9" type="primary">ifng1</name>
</gene>
<name>A0A6P7HUH1_9TELE</name>
<evidence type="ECO:0000313" key="8">
    <source>
        <dbReference type="Proteomes" id="UP000515145"/>
    </source>
</evidence>
<keyword evidence="7" id="KW-0732">Signal</keyword>
<evidence type="ECO:0000256" key="6">
    <source>
        <dbReference type="SAM" id="MobiDB-lite"/>
    </source>
</evidence>
<dbReference type="GO" id="GO:0006955">
    <property type="term" value="P:immune response"/>
    <property type="evidence" value="ECO:0007669"/>
    <property type="project" value="InterPro"/>
</dbReference>
<dbReference type="GeneID" id="114432123"/>
<dbReference type="OrthoDB" id="8957647at2759"/>
<feature type="compositionally biased region" description="Polar residues" evidence="6">
    <location>
        <begin position="93"/>
        <end position="103"/>
    </location>
</feature>
<evidence type="ECO:0000256" key="3">
    <source>
        <dbReference type="ARBA" id="ARBA00022514"/>
    </source>
</evidence>
<feature type="region of interest" description="Disordered" evidence="6">
    <location>
        <begin position="90"/>
        <end position="121"/>
    </location>
</feature>
<dbReference type="Proteomes" id="UP000515145">
    <property type="component" value="Chromosome 2"/>
</dbReference>
<dbReference type="RefSeq" id="XP_028255736.1">
    <property type="nucleotide sequence ID" value="XM_028399935.1"/>
</dbReference>
<comment type="similarity">
    <text evidence="2">Belongs to the type II (or gamma) interferon family.</text>
</comment>
<feature type="compositionally biased region" description="Basic residues" evidence="6">
    <location>
        <begin position="190"/>
        <end position="206"/>
    </location>
</feature>
<dbReference type="AlphaFoldDB" id="A0A6P7HUH1"/>
<feature type="region of interest" description="Disordered" evidence="6">
    <location>
        <begin position="183"/>
        <end position="206"/>
    </location>
</feature>
<evidence type="ECO:0000256" key="4">
    <source>
        <dbReference type="ARBA" id="ARBA00022525"/>
    </source>
</evidence>